<proteinExistence type="predicted"/>
<dbReference type="STRING" id="48936.NJ75_01448"/>
<feature type="region of interest" description="Disordered" evidence="1">
    <location>
        <begin position="22"/>
        <end position="48"/>
    </location>
</feature>
<dbReference type="AlphaFoldDB" id="A0A0B9ACB6"/>
<dbReference type="PATRIC" id="fig|48936.3.peg.1450"/>
<dbReference type="RefSeq" id="WP_039332858.1">
    <property type="nucleotide sequence ID" value="NZ_JRVC01000005.1"/>
</dbReference>
<protein>
    <submittedName>
        <fullName evidence="2">Uncharacterized protein</fullName>
    </submittedName>
</protein>
<sequence>MPSWIKEQDGLEWYDETYTTKQTNQKKAQLHKKVESGKLRSLPGPDGKPAWYAKPDVELLREAFLKRKQAAKAWKPSDQQLEAKHTREWKADVERDREAHRRNFGYTGALGPGRVSAIGAHQERVMAYDIEQANKKKSGEE</sequence>
<keyword evidence="3" id="KW-1185">Reference proteome</keyword>
<dbReference type="EMBL" id="JRVC01000005">
    <property type="protein sequence ID" value="KHS48259.1"/>
    <property type="molecule type" value="Genomic_DNA"/>
</dbReference>
<evidence type="ECO:0000256" key="1">
    <source>
        <dbReference type="SAM" id="MobiDB-lite"/>
    </source>
</evidence>
<reference evidence="2 3" key="1">
    <citation type="submission" date="2014-10" db="EMBL/GenBank/DDBJ databases">
        <title>Draft genome sequence of Novosphingobium subterraneum DSM 12447.</title>
        <authorList>
            <person name="Gan H.M."/>
            <person name="Gan H.Y."/>
            <person name="Savka M.A."/>
        </authorList>
    </citation>
    <scope>NUCLEOTIDE SEQUENCE [LARGE SCALE GENOMIC DNA]</scope>
    <source>
        <strain evidence="2 3">DSM 12447</strain>
    </source>
</reference>
<accession>A0A0B9ACB6</accession>
<feature type="region of interest" description="Disordered" evidence="1">
    <location>
        <begin position="75"/>
        <end position="94"/>
    </location>
</feature>
<evidence type="ECO:0000313" key="3">
    <source>
        <dbReference type="Proteomes" id="UP000031338"/>
    </source>
</evidence>
<organism evidence="2 3">
    <name type="scientific">Novosphingobium subterraneum</name>
    <dbReference type="NCBI Taxonomy" id="48936"/>
    <lineage>
        <taxon>Bacteria</taxon>
        <taxon>Pseudomonadati</taxon>
        <taxon>Pseudomonadota</taxon>
        <taxon>Alphaproteobacteria</taxon>
        <taxon>Sphingomonadales</taxon>
        <taxon>Sphingomonadaceae</taxon>
        <taxon>Novosphingobium</taxon>
    </lineage>
</organism>
<name>A0A0B9ACB6_9SPHN</name>
<gene>
    <name evidence="2" type="ORF">NJ75_01448</name>
</gene>
<comment type="caution">
    <text evidence="2">The sequence shown here is derived from an EMBL/GenBank/DDBJ whole genome shotgun (WGS) entry which is preliminary data.</text>
</comment>
<feature type="compositionally biased region" description="Basic and acidic residues" evidence="1">
    <location>
        <begin position="81"/>
        <end position="94"/>
    </location>
</feature>
<dbReference type="Proteomes" id="UP000031338">
    <property type="component" value="Unassembled WGS sequence"/>
</dbReference>
<evidence type="ECO:0000313" key="2">
    <source>
        <dbReference type="EMBL" id="KHS48259.1"/>
    </source>
</evidence>